<keyword evidence="7" id="KW-1185">Reference proteome</keyword>
<feature type="domain" description="SLC26A/SulP transporter" evidence="5">
    <location>
        <begin position="12"/>
        <end position="54"/>
    </location>
</feature>
<proteinExistence type="predicted"/>
<reference evidence="6" key="1">
    <citation type="journal article" date="2014" name="Int. J. Syst. Evol. Microbiol.">
        <title>Complete genome sequence of Corynebacterium casei LMG S-19264T (=DSM 44701T), isolated from a smear-ripened cheese.</title>
        <authorList>
            <consortium name="US DOE Joint Genome Institute (JGI-PGF)"/>
            <person name="Walter F."/>
            <person name="Albersmeier A."/>
            <person name="Kalinowski J."/>
            <person name="Ruckert C."/>
        </authorList>
    </citation>
    <scope>NUCLEOTIDE SEQUENCE</scope>
    <source>
        <strain evidence="6">JCM 3086</strain>
    </source>
</reference>
<organism evidence="6 7">
    <name type="scientific">Streptomyces brasiliensis</name>
    <dbReference type="NCBI Taxonomy" id="1954"/>
    <lineage>
        <taxon>Bacteria</taxon>
        <taxon>Bacillati</taxon>
        <taxon>Actinomycetota</taxon>
        <taxon>Actinomycetes</taxon>
        <taxon>Kitasatosporales</taxon>
        <taxon>Streptomycetaceae</taxon>
        <taxon>Streptomyces</taxon>
    </lineage>
</organism>
<dbReference type="Pfam" id="PF00916">
    <property type="entry name" value="Sulfate_transp"/>
    <property type="match status" value="1"/>
</dbReference>
<evidence type="ECO:0000259" key="5">
    <source>
        <dbReference type="Pfam" id="PF00916"/>
    </source>
</evidence>
<dbReference type="EMBL" id="BMQA01000010">
    <property type="protein sequence ID" value="GGJ22159.1"/>
    <property type="molecule type" value="Genomic_DNA"/>
</dbReference>
<name>A0A917KNB8_9ACTN</name>
<comment type="subcellular location">
    <subcellularLocation>
        <location evidence="1">Membrane</location>
        <topology evidence="1">Multi-pass membrane protein</topology>
    </subcellularLocation>
</comment>
<dbReference type="InterPro" id="IPR011547">
    <property type="entry name" value="SLC26A/SulP_dom"/>
</dbReference>
<protein>
    <recommendedName>
        <fullName evidence="5">SLC26A/SulP transporter domain-containing protein</fullName>
    </recommendedName>
</protein>
<evidence type="ECO:0000313" key="7">
    <source>
        <dbReference type="Proteomes" id="UP000657574"/>
    </source>
</evidence>
<gene>
    <name evidence="6" type="ORF">GCM10010121_036480</name>
</gene>
<dbReference type="Proteomes" id="UP000657574">
    <property type="component" value="Unassembled WGS sequence"/>
</dbReference>
<comment type="caution">
    <text evidence="6">The sequence shown here is derived from an EMBL/GenBank/DDBJ whole genome shotgun (WGS) entry which is preliminary data.</text>
</comment>
<reference evidence="6" key="2">
    <citation type="submission" date="2020-09" db="EMBL/GenBank/DDBJ databases">
        <authorList>
            <person name="Sun Q."/>
            <person name="Ohkuma M."/>
        </authorList>
    </citation>
    <scope>NUCLEOTIDE SEQUENCE</scope>
    <source>
        <strain evidence="6">JCM 3086</strain>
    </source>
</reference>
<keyword evidence="4" id="KW-0472">Membrane</keyword>
<dbReference type="GO" id="GO:0016020">
    <property type="term" value="C:membrane"/>
    <property type="evidence" value="ECO:0007669"/>
    <property type="project" value="UniProtKB-SubCell"/>
</dbReference>
<accession>A0A917KNB8</accession>
<sequence length="62" mass="6247">MQPVMPDFPHVKRDFAASLVVFLVALPLCVGVAVASGVPAELGLVTGIVGGLVTGPAECSRS</sequence>
<evidence type="ECO:0000256" key="1">
    <source>
        <dbReference type="ARBA" id="ARBA00004141"/>
    </source>
</evidence>
<dbReference type="AlphaFoldDB" id="A0A917KNB8"/>
<evidence type="ECO:0000256" key="3">
    <source>
        <dbReference type="ARBA" id="ARBA00022989"/>
    </source>
</evidence>
<keyword evidence="3" id="KW-1133">Transmembrane helix</keyword>
<evidence type="ECO:0000256" key="2">
    <source>
        <dbReference type="ARBA" id="ARBA00022692"/>
    </source>
</evidence>
<evidence type="ECO:0000313" key="6">
    <source>
        <dbReference type="EMBL" id="GGJ22159.1"/>
    </source>
</evidence>
<keyword evidence="2" id="KW-0812">Transmembrane</keyword>
<evidence type="ECO:0000256" key="4">
    <source>
        <dbReference type="ARBA" id="ARBA00023136"/>
    </source>
</evidence>